<gene>
    <name evidence="1" type="ORF">Cboi01_000622900</name>
</gene>
<protein>
    <submittedName>
        <fullName evidence="1">Unnamed protein product</fullName>
    </submittedName>
</protein>
<proteinExistence type="predicted"/>
<dbReference type="EMBL" id="BSXV01005908">
    <property type="protein sequence ID" value="GMF03035.1"/>
    <property type="molecule type" value="Genomic_DNA"/>
</dbReference>
<name>A0ACB5U6N1_CANBO</name>
<evidence type="ECO:0000313" key="1">
    <source>
        <dbReference type="EMBL" id="GMF03035.1"/>
    </source>
</evidence>
<organism evidence="1 2">
    <name type="scientific">Candida boidinii</name>
    <name type="common">Yeast</name>
    <dbReference type="NCBI Taxonomy" id="5477"/>
    <lineage>
        <taxon>Eukaryota</taxon>
        <taxon>Fungi</taxon>
        <taxon>Dikarya</taxon>
        <taxon>Ascomycota</taxon>
        <taxon>Saccharomycotina</taxon>
        <taxon>Pichiomycetes</taxon>
        <taxon>Pichiales</taxon>
        <taxon>Pichiaceae</taxon>
        <taxon>Ogataea</taxon>
        <taxon>Ogataea/Candida clade</taxon>
    </lineage>
</organism>
<evidence type="ECO:0000313" key="2">
    <source>
        <dbReference type="Proteomes" id="UP001165101"/>
    </source>
</evidence>
<sequence>MNSIDDQLFYNDNSNNNTNNSNKINSGINTYQSPSLNSMQTSGFTPTTGTNISNMSNLNTYNNSSSMNNLNNNTNSLFHSSNSNSSSDLNLNLDQSTINYQTTSLNNYKLSDILKLIPSLINHPDFKISKLERLLSIYWNFFHVRFPILHKPTFIAKNSPTLLLLAMIMLGAKLSNCVPDLSSSIEEKLINPKTLADQIANPLRWLLFSSPHFQPPAKSWIIQSLLMLEFYEKNCSSRSLHERAHLHHGTTIQLLRRSPTLGGSPLKSSTADDANTSSNRGNNNTTRSSGERLLQQWIEAESMKRATFMCFYMDAIDSISFGHQILIYAHQLQLTMPCEDELWENYSLIKNGGGSIYYSKPPPFLLALKNILNGIPTKVNSLGKKVLVAGICAIMYQIQQRDLQIAYGLDKFGINESVDSC</sequence>
<accession>A0ACB5U6N1</accession>
<comment type="caution">
    <text evidence="1">The sequence shown here is derived from an EMBL/GenBank/DDBJ whole genome shotgun (WGS) entry which is preliminary data.</text>
</comment>
<dbReference type="Proteomes" id="UP001165101">
    <property type="component" value="Unassembled WGS sequence"/>
</dbReference>
<keyword evidence="2" id="KW-1185">Reference proteome</keyword>
<reference evidence="1" key="1">
    <citation type="submission" date="2023-04" db="EMBL/GenBank/DDBJ databases">
        <title>Candida boidinii NBRC 1967.</title>
        <authorList>
            <person name="Ichikawa N."/>
            <person name="Sato H."/>
            <person name="Tonouchi N."/>
        </authorList>
    </citation>
    <scope>NUCLEOTIDE SEQUENCE</scope>
    <source>
        <strain evidence="1">NBRC 1967</strain>
    </source>
</reference>